<keyword evidence="2" id="KW-1185">Reference proteome</keyword>
<evidence type="ECO:0000313" key="1">
    <source>
        <dbReference type="EMBL" id="KAJ8685870.1"/>
    </source>
</evidence>
<gene>
    <name evidence="1" type="ORF">QAD02_021663</name>
</gene>
<name>A0ACC2PQI9_9HYME</name>
<protein>
    <submittedName>
        <fullName evidence="1">Uncharacterized protein</fullName>
    </submittedName>
</protein>
<sequence length="145" mass="15759">MPHPLMAGARQAPSTDGRSKTTNITRGRKVNPPFVDKTNEKMGPQGISNQTPCRYGNPNAILTLHTNRDAVPQLQNLQLFGAQPIQIPTLSPSSHLVIDNNSEAINNGLQIVDLIEHAPPNIEAVSPFYGTLDPAMLNDLSIDFQ</sequence>
<comment type="caution">
    <text evidence="1">The sequence shown here is derived from an EMBL/GenBank/DDBJ whole genome shotgun (WGS) entry which is preliminary data.</text>
</comment>
<dbReference type="Proteomes" id="UP001239111">
    <property type="component" value="Chromosome 1"/>
</dbReference>
<accession>A0ACC2PQI9</accession>
<organism evidence="1 2">
    <name type="scientific">Eretmocerus hayati</name>
    <dbReference type="NCBI Taxonomy" id="131215"/>
    <lineage>
        <taxon>Eukaryota</taxon>
        <taxon>Metazoa</taxon>
        <taxon>Ecdysozoa</taxon>
        <taxon>Arthropoda</taxon>
        <taxon>Hexapoda</taxon>
        <taxon>Insecta</taxon>
        <taxon>Pterygota</taxon>
        <taxon>Neoptera</taxon>
        <taxon>Endopterygota</taxon>
        <taxon>Hymenoptera</taxon>
        <taxon>Apocrita</taxon>
        <taxon>Proctotrupomorpha</taxon>
        <taxon>Chalcidoidea</taxon>
        <taxon>Aphelinidae</taxon>
        <taxon>Aphelininae</taxon>
        <taxon>Eretmocerus</taxon>
    </lineage>
</organism>
<evidence type="ECO:0000313" key="2">
    <source>
        <dbReference type="Proteomes" id="UP001239111"/>
    </source>
</evidence>
<reference evidence="1" key="1">
    <citation type="submission" date="2023-04" db="EMBL/GenBank/DDBJ databases">
        <title>A chromosome-level genome assembly of the parasitoid wasp Eretmocerus hayati.</title>
        <authorList>
            <person name="Zhong Y."/>
            <person name="Liu S."/>
            <person name="Liu Y."/>
        </authorList>
    </citation>
    <scope>NUCLEOTIDE SEQUENCE</scope>
    <source>
        <strain evidence="1">ZJU_SS_LIU_2023</strain>
    </source>
</reference>
<dbReference type="EMBL" id="CM056741">
    <property type="protein sequence ID" value="KAJ8685870.1"/>
    <property type="molecule type" value="Genomic_DNA"/>
</dbReference>
<proteinExistence type="predicted"/>